<comment type="caution">
    <text evidence="1">The sequence shown here is derived from an EMBL/GenBank/DDBJ whole genome shotgun (WGS) entry which is preliminary data.</text>
</comment>
<sequence length="48" mass="5624">MLRNPGVEIKQILAPVFLPENKKLQVTMKFFTKIGRKTRKPYTLGYTQ</sequence>
<gene>
    <name evidence="1" type="ORF">ROSINTL182_07911</name>
</gene>
<evidence type="ECO:0000313" key="2">
    <source>
        <dbReference type="Proteomes" id="UP000004828"/>
    </source>
</evidence>
<name>C7GDB0_9FIRM</name>
<protein>
    <submittedName>
        <fullName evidence="1">Uncharacterized protein</fullName>
    </submittedName>
</protein>
<accession>C7GDB0</accession>
<evidence type="ECO:0000313" key="1">
    <source>
        <dbReference type="EMBL" id="EEV00201.1"/>
    </source>
</evidence>
<dbReference type="EMBL" id="ABYJ02000148">
    <property type="protein sequence ID" value="EEV00201.1"/>
    <property type="molecule type" value="Genomic_DNA"/>
</dbReference>
<proteinExistence type="predicted"/>
<dbReference type="AlphaFoldDB" id="C7GDB0"/>
<reference evidence="1 2" key="1">
    <citation type="submission" date="2009-08" db="EMBL/GenBank/DDBJ databases">
        <authorList>
            <person name="Weinstock G."/>
            <person name="Sodergren E."/>
            <person name="Clifton S."/>
            <person name="Fulton L."/>
            <person name="Fulton B."/>
            <person name="Courtney L."/>
            <person name="Fronick C."/>
            <person name="Harrison M."/>
            <person name="Strong C."/>
            <person name="Farmer C."/>
            <person name="Delahaunty K."/>
            <person name="Markovic C."/>
            <person name="Hall O."/>
            <person name="Minx P."/>
            <person name="Tomlinson C."/>
            <person name="Mitreva M."/>
            <person name="Nelson J."/>
            <person name="Hou S."/>
            <person name="Wollam A."/>
            <person name="Pepin K.H."/>
            <person name="Johnson M."/>
            <person name="Bhonagiri V."/>
            <person name="Nash W.E."/>
            <person name="Warren W."/>
            <person name="Chinwalla A."/>
            <person name="Mardis E.R."/>
            <person name="Wilson R.K."/>
        </authorList>
    </citation>
    <scope>NUCLEOTIDE SEQUENCE [LARGE SCALE GENOMIC DNA]</scope>
    <source>
        <strain evidence="1 2">L1-82</strain>
    </source>
</reference>
<dbReference type="Proteomes" id="UP000004828">
    <property type="component" value="Unassembled WGS sequence"/>
</dbReference>
<organism evidence="1 2">
    <name type="scientific">Roseburia intestinalis L1-82</name>
    <dbReference type="NCBI Taxonomy" id="536231"/>
    <lineage>
        <taxon>Bacteria</taxon>
        <taxon>Bacillati</taxon>
        <taxon>Bacillota</taxon>
        <taxon>Clostridia</taxon>
        <taxon>Lachnospirales</taxon>
        <taxon>Lachnospiraceae</taxon>
        <taxon>Roseburia</taxon>
    </lineage>
</organism>
<dbReference type="HOGENOM" id="CLU_3157364_0_0_9"/>